<dbReference type="Gene3D" id="3.40.710.10">
    <property type="entry name" value="DD-peptidase/beta-lactamase superfamily"/>
    <property type="match status" value="1"/>
</dbReference>
<organism evidence="2 4">
    <name type="scientific">Enterococcus avium</name>
    <name type="common">Streptococcus avium</name>
    <dbReference type="NCBI Taxonomy" id="33945"/>
    <lineage>
        <taxon>Bacteria</taxon>
        <taxon>Bacillati</taxon>
        <taxon>Bacillota</taxon>
        <taxon>Bacilli</taxon>
        <taxon>Lactobacillales</taxon>
        <taxon>Enterococcaceae</taxon>
        <taxon>Enterococcus</taxon>
    </lineage>
</organism>
<evidence type="ECO:0000313" key="2">
    <source>
        <dbReference type="EMBL" id="MDT2404313.1"/>
    </source>
</evidence>
<dbReference type="SUPFAM" id="SSF56601">
    <property type="entry name" value="beta-lactamase/transpeptidase-like"/>
    <property type="match status" value="1"/>
</dbReference>
<dbReference type="EMBL" id="JARPWH010000095">
    <property type="protein sequence ID" value="MDT2404313.1"/>
    <property type="molecule type" value="Genomic_DNA"/>
</dbReference>
<dbReference type="InterPro" id="IPR001466">
    <property type="entry name" value="Beta-lactam-related"/>
</dbReference>
<sequence length="167" mass="19374">MTGLIEEFLKKTEEKKLYVSAAQIRKEGQVIDEWTRFPGKPRFEAYSISKTFAAAGVGIAIKEGLITLDDRIVDSFPEESYDIINENALKITVRDLLTMTSGVSERMLRRAGYERKHERDWVRYFFKHAPFLNETGTTFLYNNANAYILGCLIEKKSGQNLRQYLRY</sequence>
<name>A0AAW8RYJ5_ENTAV</name>
<comment type="caution">
    <text evidence="2">The sequence shown here is derived from an EMBL/GenBank/DDBJ whole genome shotgun (WGS) entry which is preliminary data.</text>
</comment>
<dbReference type="InterPro" id="IPR050789">
    <property type="entry name" value="Diverse_Enzym_Activities"/>
</dbReference>
<dbReference type="GO" id="GO:0016787">
    <property type="term" value="F:hydrolase activity"/>
    <property type="evidence" value="ECO:0007669"/>
    <property type="project" value="UniProtKB-KW"/>
</dbReference>
<dbReference type="Pfam" id="PF00144">
    <property type="entry name" value="Beta-lactamase"/>
    <property type="match status" value="1"/>
</dbReference>
<proteinExistence type="predicted"/>
<protein>
    <submittedName>
        <fullName evidence="2">Serine hydrolase</fullName>
    </submittedName>
</protein>
<dbReference type="InterPro" id="IPR012338">
    <property type="entry name" value="Beta-lactam/transpept-like"/>
</dbReference>
<evidence type="ECO:0000313" key="4">
    <source>
        <dbReference type="Proteomes" id="UP001260773"/>
    </source>
</evidence>
<evidence type="ECO:0000259" key="1">
    <source>
        <dbReference type="Pfam" id="PF00144"/>
    </source>
</evidence>
<dbReference type="Proteomes" id="UP001264335">
    <property type="component" value="Unassembled WGS sequence"/>
</dbReference>
<dbReference type="PANTHER" id="PTHR43283:SF7">
    <property type="entry name" value="BETA-LACTAMASE-RELATED DOMAIN-CONTAINING PROTEIN"/>
    <property type="match status" value="1"/>
</dbReference>
<accession>A0AAW8RYJ5</accession>
<dbReference type="EMBL" id="JARPWY010000090">
    <property type="protein sequence ID" value="MDT2516581.1"/>
    <property type="molecule type" value="Genomic_DNA"/>
</dbReference>
<dbReference type="AlphaFoldDB" id="A0AAW8RYJ5"/>
<gene>
    <name evidence="2" type="ORF">P7D43_18255</name>
    <name evidence="3" type="ORF">P7D79_20375</name>
</gene>
<dbReference type="PANTHER" id="PTHR43283">
    <property type="entry name" value="BETA-LACTAMASE-RELATED"/>
    <property type="match status" value="1"/>
</dbReference>
<feature type="domain" description="Beta-lactamase-related" evidence="1">
    <location>
        <begin position="19"/>
        <end position="166"/>
    </location>
</feature>
<reference evidence="2 5" key="1">
    <citation type="submission" date="2023-03" db="EMBL/GenBank/DDBJ databases">
        <authorList>
            <person name="Shen W."/>
            <person name="Cai J."/>
        </authorList>
    </citation>
    <scope>NUCLEOTIDE SEQUENCE</scope>
    <source>
        <strain evidence="2">P33-2</strain>
        <strain evidence="3 5">Y2</strain>
    </source>
</reference>
<keyword evidence="2" id="KW-0378">Hydrolase</keyword>
<dbReference type="Proteomes" id="UP001260773">
    <property type="component" value="Unassembled WGS sequence"/>
</dbReference>
<evidence type="ECO:0000313" key="5">
    <source>
        <dbReference type="Proteomes" id="UP001264335"/>
    </source>
</evidence>
<dbReference type="RefSeq" id="WP_227151015.1">
    <property type="nucleotide sequence ID" value="NZ_JADPDV010000090.1"/>
</dbReference>
<evidence type="ECO:0000313" key="3">
    <source>
        <dbReference type="EMBL" id="MDT2516581.1"/>
    </source>
</evidence>